<dbReference type="GO" id="GO:0017004">
    <property type="term" value="P:cytochrome complex assembly"/>
    <property type="evidence" value="ECO:0007669"/>
    <property type="project" value="UniProtKB-KW"/>
</dbReference>
<evidence type="ECO:0000256" key="4">
    <source>
        <dbReference type="ARBA" id="ARBA00022989"/>
    </source>
</evidence>
<dbReference type="InterPro" id="IPR023494">
    <property type="entry name" value="Cyt_c_bgen_Ccs1/CcsB/ResB"/>
</dbReference>
<feature type="transmembrane region" description="Helical" evidence="7">
    <location>
        <begin position="420"/>
        <end position="439"/>
    </location>
</feature>
<comment type="subcellular location">
    <subcellularLocation>
        <location evidence="1">Membrane</location>
        <topology evidence="1">Multi-pass membrane protein</topology>
    </subcellularLocation>
</comment>
<keyword evidence="4 7" id="KW-1133">Transmembrane helix</keyword>
<evidence type="ECO:0000313" key="9">
    <source>
        <dbReference type="EMBL" id="VEG73559.1"/>
    </source>
</evidence>
<feature type="domain" description="ResB-like" evidence="8">
    <location>
        <begin position="397"/>
        <end position="467"/>
    </location>
</feature>
<evidence type="ECO:0000256" key="6">
    <source>
        <dbReference type="SAM" id="MobiDB-lite"/>
    </source>
</evidence>
<reference evidence="9 10" key="1">
    <citation type="submission" date="2018-12" db="EMBL/GenBank/DDBJ databases">
        <authorList>
            <consortium name="Pathogen Informatics"/>
        </authorList>
    </citation>
    <scope>NUCLEOTIDE SEQUENCE [LARGE SCALE GENOMIC DNA]</scope>
    <source>
        <strain evidence="9 10">NCTC11923</strain>
    </source>
</reference>
<keyword evidence="2 7" id="KW-0812">Transmembrane</keyword>
<feature type="transmembrane region" description="Helical" evidence="7">
    <location>
        <begin position="102"/>
        <end position="127"/>
    </location>
</feature>
<dbReference type="PANTHER" id="PTHR31566:SF0">
    <property type="entry name" value="CYTOCHROME C BIOGENESIS PROTEIN CCS1, CHLOROPLASTIC"/>
    <property type="match status" value="1"/>
</dbReference>
<name>A0A448K9D4_9ACTO</name>
<dbReference type="AlphaFoldDB" id="A0A448K9D4"/>
<evidence type="ECO:0000256" key="1">
    <source>
        <dbReference type="ARBA" id="ARBA00004141"/>
    </source>
</evidence>
<dbReference type="EMBL" id="LR134363">
    <property type="protein sequence ID" value="VEG73559.1"/>
    <property type="molecule type" value="Genomic_DNA"/>
</dbReference>
<gene>
    <name evidence="9" type="primary">ccsB</name>
    <name evidence="9" type="ORF">NCTC11923_00165</name>
</gene>
<dbReference type="PANTHER" id="PTHR31566">
    <property type="entry name" value="CYTOCHROME C BIOGENESIS PROTEIN CCS1, CHLOROPLASTIC"/>
    <property type="match status" value="1"/>
</dbReference>
<proteinExistence type="predicted"/>
<evidence type="ECO:0000256" key="2">
    <source>
        <dbReference type="ARBA" id="ARBA00022692"/>
    </source>
</evidence>
<keyword evidence="10" id="KW-1185">Reference proteome</keyword>
<evidence type="ECO:0000256" key="3">
    <source>
        <dbReference type="ARBA" id="ARBA00022748"/>
    </source>
</evidence>
<dbReference type="Pfam" id="PF05140">
    <property type="entry name" value="ResB"/>
    <property type="match status" value="2"/>
</dbReference>
<evidence type="ECO:0000256" key="5">
    <source>
        <dbReference type="ARBA" id="ARBA00023136"/>
    </source>
</evidence>
<sequence length="496" mass="54372">MSEKKSVERTAPTSGSAQGPATDGLDDQAAVPLSQVLKQVYAFFYKKSVGIVLILLAGTLCLIGAVVPQMTDSVRTEPEAAQQWLEQVRPVFGGWAEPLSRIGLFSMFTSIPFLVVMGLLAASIIACTAHRLPVLWKAARHPRTRVTAAFFDRARLRTRFTTDTDVDSAFETIIADARAHRLRVITEERGPGRNAYIDRNAWAPFGTAVVHAAFVLIMIGVVVSSFTGFRDDRFTLTVGHPRQVGHGTELVAQANGFQDLYYEDGSPKDYVADVTLTENGRQVARQDVRVNSPLSYDGVMFHQAYFGVSAVMRVVDSSGREVLHDGVALEWSTQDGRMSYGRADLPEGATLYVVGSASGQTGTGIEPGQVRAEIYQGDSTPIDGALLDMGQETDLGGYTITFEREQQYTGMIVKRDPGTIVVWAGFALLAVGTFMTLLLRHHRMWLRVSSTEEGTLVQMASPDRQDSAFTRFFTDMAVRVSGELDRRVNERTSPDA</sequence>
<evidence type="ECO:0000313" key="10">
    <source>
        <dbReference type="Proteomes" id="UP000276899"/>
    </source>
</evidence>
<keyword evidence="5 7" id="KW-0472">Membrane</keyword>
<feature type="domain" description="ResB-like" evidence="8">
    <location>
        <begin position="49"/>
        <end position="309"/>
    </location>
</feature>
<dbReference type="KEGG" id="asla:NCTC11923_00165"/>
<keyword evidence="3" id="KW-0201">Cytochrome c-type biogenesis</keyword>
<accession>A0A448K9D4</accession>
<feature type="transmembrane region" description="Helical" evidence="7">
    <location>
        <begin position="201"/>
        <end position="223"/>
    </location>
</feature>
<evidence type="ECO:0000256" key="7">
    <source>
        <dbReference type="SAM" id="Phobius"/>
    </source>
</evidence>
<feature type="region of interest" description="Disordered" evidence="6">
    <location>
        <begin position="1"/>
        <end position="23"/>
    </location>
</feature>
<feature type="transmembrane region" description="Helical" evidence="7">
    <location>
        <begin position="48"/>
        <end position="67"/>
    </location>
</feature>
<organism evidence="9 10">
    <name type="scientific">Actinomyces slackii</name>
    <dbReference type="NCBI Taxonomy" id="52774"/>
    <lineage>
        <taxon>Bacteria</taxon>
        <taxon>Bacillati</taxon>
        <taxon>Actinomycetota</taxon>
        <taxon>Actinomycetes</taxon>
        <taxon>Actinomycetales</taxon>
        <taxon>Actinomycetaceae</taxon>
        <taxon>Actinomyces</taxon>
    </lineage>
</organism>
<dbReference type="InterPro" id="IPR007816">
    <property type="entry name" value="ResB-like_domain"/>
</dbReference>
<dbReference type="GO" id="GO:0016020">
    <property type="term" value="C:membrane"/>
    <property type="evidence" value="ECO:0007669"/>
    <property type="project" value="UniProtKB-SubCell"/>
</dbReference>
<protein>
    <submittedName>
        <fullName evidence="9">Cytochrome c biogenesis protein CcsB</fullName>
    </submittedName>
</protein>
<evidence type="ECO:0000259" key="8">
    <source>
        <dbReference type="Pfam" id="PF05140"/>
    </source>
</evidence>
<dbReference type="RefSeq" id="WP_026427850.1">
    <property type="nucleotide sequence ID" value="NZ_CBCRWE010000029.1"/>
</dbReference>
<dbReference type="Proteomes" id="UP000276899">
    <property type="component" value="Chromosome"/>
</dbReference>
<dbReference type="STRING" id="1278298.GCA_000428685_01072"/>